<dbReference type="GO" id="GO:0004984">
    <property type="term" value="F:olfactory receptor activity"/>
    <property type="evidence" value="ECO:0007669"/>
    <property type="project" value="InterPro"/>
</dbReference>
<keyword evidence="10 13" id="KW-0675">Receptor</keyword>
<feature type="transmembrane region" description="Helical" evidence="14">
    <location>
        <begin position="23"/>
        <end position="48"/>
    </location>
</feature>
<feature type="transmembrane region" description="Helical" evidence="14">
    <location>
        <begin position="60"/>
        <end position="82"/>
    </location>
</feature>
<dbReference type="InterPro" id="IPR017452">
    <property type="entry name" value="GPCR_Rhodpsn_7TM"/>
</dbReference>
<gene>
    <name evidence="16" type="ORF">GDO54_005820</name>
</gene>
<accession>A0AAV3B2Z2</accession>
<keyword evidence="4 13" id="KW-0812">Transmembrane</keyword>
<keyword evidence="17" id="KW-1185">Reference proteome</keyword>
<keyword evidence="2 14" id="KW-1003">Cell membrane</keyword>
<sequence>MDNKNVTIITAIHLLGFQTPQSITLLVFFLFLIIYCVTLCGNILIITLVSYSRFLRAPMYFFLSQLAVSDILISNVILPNMLHGFLMEKPTMLSIYQCIIQFCFFAASESLESLLLTLMSYDRYLAICRPFHYTMIMSYQLSWITIITSWSLSFLPVLIYILTLPALQFCGPNIIDHFYCDLEPILQLSCSDTTIVHIEATSISVILGVIPFFLIILSYFYFIITIFKIPSLTGRQKAFSTCSSHLTVVSIFYGTILCVYLVPRTGQTWNISKFVSLLYTVVTPLLNPIIYSLRNKELKQVQYDIFKQSVISNNN</sequence>
<dbReference type="PANTHER" id="PTHR24242:SF253">
    <property type="entry name" value="OLFACTORY RECEPTOR-RELATED"/>
    <property type="match status" value="1"/>
</dbReference>
<dbReference type="InterPro" id="IPR000725">
    <property type="entry name" value="Olfact_rcpt"/>
</dbReference>
<reference evidence="16" key="1">
    <citation type="thesis" date="2020" institute="ProQuest LLC" country="789 East Eisenhower Parkway, Ann Arbor, MI, USA">
        <title>Comparative Genomics and Chromosome Evolution.</title>
        <authorList>
            <person name="Mudd A.B."/>
        </authorList>
    </citation>
    <scope>NUCLEOTIDE SEQUENCE</scope>
    <source>
        <strain evidence="16">1538</strain>
        <tissue evidence="16">Blood</tissue>
    </source>
</reference>
<feature type="transmembrane region" description="Helical" evidence="14">
    <location>
        <begin position="141"/>
        <end position="162"/>
    </location>
</feature>
<evidence type="ECO:0000256" key="9">
    <source>
        <dbReference type="ARBA" id="ARBA00023157"/>
    </source>
</evidence>
<protein>
    <recommendedName>
        <fullName evidence="14">Olfactory receptor</fullName>
    </recommendedName>
</protein>
<dbReference type="PROSITE" id="PS00237">
    <property type="entry name" value="G_PROTEIN_RECEP_F1_1"/>
    <property type="match status" value="1"/>
</dbReference>
<evidence type="ECO:0000256" key="7">
    <source>
        <dbReference type="ARBA" id="ARBA00023040"/>
    </source>
</evidence>
<evidence type="ECO:0000256" key="4">
    <source>
        <dbReference type="ARBA" id="ARBA00022692"/>
    </source>
</evidence>
<dbReference type="Proteomes" id="UP001181693">
    <property type="component" value="Unassembled WGS sequence"/>
</dbReference>
<keyword evidence="6 14" id="KW-1133">Transmembrane helix</keyword>
<feature type="transmembrane region" description="Helical" evidence="14">
    <location>
        <begin position="203"/>
        <end position="227"/>
    </location>
</feature>
<evidence type="ECO:0000256" key="2">
    <source>
        <dbReference type="ARBA" id="ARBA00022475"/>
    </source>
</evidence>
<keyword evidence="3 14" id="KW-0716">Sensory transduction</keyword>
<dbReference type="SUPFAM" id="SSF81321">
    <property type="entry name" value="Family A G protein-coupled receptor-like"/>
    <property type="match status" value="1"/>
</dbReference>
<evidence type="ECO:0000259" key="15">
    <source>
        <dbReference type="PROSITE" id="PS50262"/>
    </source>
</evidence>
<keyword evidence="9" id="KW-1015">Disulfide bond</keyword>
<feature type="transmembrane region" description="Helical" evidence="14">
    <location>
        <begin position="239"/>
        <end position="262"/>
    </location>
</feature>
<dbReference type="PANTHER" id="PTHR24242">
    <property type="entry name" value="G-PROTEIN COUPLED RECEPTOR"/>
    <property type="match status" value="1"/>
</dbReference>
<dbReference type="Pfam" id="PF13853">
    <property type="entry name" value="7tm_4"/>
    <property type="match status" value="1"/>
</dbReference>
<comment type="subcellular location">
    <subcellularLocation>
        <location evidence="1 14">Cell membrane</location>
        <topology evidence="1 14">Multi-pass membrane protein</topology>
    </subcellularLocation>
</comment>
<dbReference type="AlphaFoldDB" id="A0AAV3B2Z2"/>
<evidence type="ECO:0000313" key="16">
    <source>
        <dbReference type="EMBL" id="DBA29760.1"/>
    </source>
</evidence>
<dbReference type="FunFam" id="1.20.1070.10:FF:000010">
    <property type="entry name" value="Olfactory receptor"/>
    <property type="match status" value="1"/>
</dbReference>
<evidence type="ECO:0000256" key="8">
    <source>
        <dbReference type="ARBA" id="ARBA00023136"/>
    </source>
</evidence>
<comment type="similarity">
    <text evidence="13">Belongs to the G-protein coupled receptor 1 family.</text>
</comment>
<evidence type="ECO:0000256" key="5">
    <source>
        <dbReference type="ARBA" id="ARBA00022725"/>
    </source>
</evidence>
<dbReference type="GO" id="GO:0005886">
    <property type="term" value="C:plasma membrane"/>
    <property type="evidence" value="ECO:0007669"/>
    <property type="project" value="UniProtKB-SubCell"/>
</dbReference>
<organism evidence="16 17">
    <name type="scientific">Pyxicephalus adspersus</name>
    <name type="common">African bullfrog</name>
    <dbReference type="NCBI Taxonomy" id="30357"/>
    <lineage>
        <taxon>Eukaryota</taxon>
        <taxon>Metazoa</taxon>
        <taxon>Chordata</taxon>
        <taxon>Craniata</taxon>
        <taxon>Vertebrata</taxon>
        <taxon>Euteleostomi</taxon>
        <taxon>Amphibia</taxon>
        <taxon>Batrachia</taxon>
        <taxon>Anura</taxon>
        <taxon>Neobatrachia</taxon>
        <taxon>Ranoidea</taxon>
        <taxon>Pyxicephalidae</taxon>
        <taxon>Pyxicephalinae</taxon>
        <taxon>Pyxicephalus</taxon>
    </lineage>
</organism>
<evidence type="ECO:0000256" key="6">
    <source>
        <dbReference type="ARBA" id="ARBA00022989"/>
    </source>
</evidence>
<dbReference type="InterPro" id="IPR050939">
    <property type="entry name" value="Olfactory_GPCR1"/>
</dbReference>
<evidence type="ECO:0000256" key="10">
    <source>
        <dbReference type="ARBA" id="ARBA00023170"/>
    </source>
</evidence>
<dbReference type="PRINTS" id="PR00245">
    <property type="entry name" value="OLFACTORYR"/>
</dbReference>
<keyword evidence="11" id="KW-0325">Glycoprotein</keyword>
<feature type="transmembrane region" description="Helical" evidence="14">
    <location>
        <begin position="274"/>
        <end position="293"/>
    </location>
</feature>
<evidence type="ECO:0000256" key="13">
    <source>
        <dbReference type="RuleBase" id="RU000688"/>
    </source>
</evidence>
<dbReference type="InterPro" id="IPR000276">
    <property type="entry name" value="GPCR_Rhodpsn"/>
</dbReference>
<keyword evidence="8 14" id="KW-0472">Membrane</keyword>
<name>A0AAV3B2Z2_PYXAD</name>
<dbReference type="PRINTS" id="PR00237">
    <property type="entry name" value="GPCRRHODOPSN"/>
</dbReference>
<dbReference type="Gene3D" id="1.20.1070.10">
    <property type="entry name" value="Rhodopsin 7-helix transmembrane proteins"/>
    <property type="match status" value="1"/>
</dbReference>
<evidence type="ECO:0000256" key="3">
    <source>
        <dbReference type="ARBA" id="ARBA00022606"/>
    </source>
</evidence>
<keyword evidence="12 13" id="KW-0807">Transducer</keyword>
<dbReference type="EMBL" id="DYDO01000002">
    <property type="protein sequence ID" value="DBA29760.1"/>
    <property type="molecule type" value="Genomic_DNA"/>
</dbReference>
<feature type="domain" description="G-protein coupled receptors family 1 profile" evidence="15">
    <location>
        <begin position="41"/>
        <end position="291"/>
    </location>
</feature>
<dbReference type="PROSITE" id="PS50262">
    <property type="entry name" value="G_PROTEIN_RECEP_F1_2"/>
    <property type="match status" value="1"/>
</dbReference>
<keyword evidence="7 13" id="KW-0297">G-protein coupled receptor</keyword>
<evidence type="ECO:0000256" key="14">
    <source>
        <dbReference type="RuleBase" id="RU363047"/>
    </source>
</evidence>
<evidence type="ECO:0000256" key="12">
    <source>
        <dbReference type="ARBA" id="ARBA00023224"/>
    </source>
</evidence>
<feature type="transmembrane region" description="Helical" evidence="14">
    <location>
        <begin position="94"/>
        <end position="121"/>
    </location>
</feature>
<dbReference type="GO" id="GO:0004930">
    <property type="term" value="F:G protein-coupled receptor activity"/>
    <property type="evidence" value="ECO:0007669"/>
    <property type="project" value="UniProtKB-KW"/>
</dbReference>
<evidence type="ECO:0000256" key="1">
    <source>
        <dbReference type="ARBA" id="ARBA00004651"/>
    </source>
</evidence>
<proteinExistence type="inferred from homology"/>
<comment type="caution">
    <text evidence="16">The sequence shown here is derived from an EMBL/GenBank/DDBJ whole genome shotgun (WGS) entry which is preliminary data.</text>
</comment>
<evidence type="ECO:0000256" key="11">
    <source>
        <dbReference type="ARBA" id="ARBA00023180"/>
    </source>
</evidence>
<keyword evidence="5 14" id="KW-0552">Olfaction</keyword>
<evidence type="ECO:0000313" key="17">
    <source>
        <dbReference type="Proteomes" id="UP001181693"/>
    </source>
</evidence>